<organism evidence="2 3">
    <name type="scientific">Sesamum angolense</name>
    <dbReference type="NCBI Taxonomy" id="2727404"/>
    <lineage>
        <taxon>Eukaryota</taxon>
        <taxon>Viridiplantae</taxon>
        <taxon>Streptophyta</taxon>
        <taxon>Embryophyta</taxon>
        <taxon>Tracheophyta</taxon>
        <taxon>Spermatophyta</taxon>
        <taxon>Magnoliopsida</taxon>
        <taxon>eudicotyledons</taxon>
        <taxon>Gunneridae</taxon>
        <taxon>Pentapetalae</taxon>
        <taxon>asterids</taxon>
        <taxon>lamiids</taxon>
        <taxon>Lamiales</taxon>
        <taxon>Pedaliaceae</taxon>
        <taxon>Sesamum</taxon>
    </lineage>
</organism>
<comment type="caution">
    <text evidence="2">The sequence shown here is derived from an EMBL/GenBank/DDBJ whole genome shotgun (WGS) entry which is preliminary data.</text>
</comment>
<feature type="signal peptide" evidence="1">
    <location>
        <begin position="1"/>
        <end position="18"/>
    </location>
</feature>
<feature type="chain" id="PRO_5042109714" description="Reverse transcriptase domain-containing protein" evidence="1">
    <location>
        <begin position="19"/>
        <end position="148"/>
    </location>
</feature>
<name>A0AAE1T9W9_9LAMI</name>
<reference evidence="2" key="2">
    <citation type="journal article" date="2024" name="Plant">
        <title>Genomic evolution and insights into agronomic trait innovations of Sesamum species.</title>
        <authorList>
            <person name="Miao H."/>
            <person name="Wang L."/>
            <person name="Qu L."/>
            <person name="Liu H."/>
            <person name="Sun Y."/>
            <person name="Le M."/>
            <person name="Wang Q."/>
            <person name="Wei S."/>
            <person name="Zheng Y."/>
            <person name="Lin W."/>
            <person name="Duan Y."/>
            <person name="Cao H."/>
            <person name="Xiong S."/>
            <person name="Wang X."/>
            <person name="Wei L."/>
            <person name="Li C."/>
            <person name="Ma Q."/>
            <person name="Ju M."/>
            <person name="Zhao R."/>
            <person name="Li G."/>
            <person name="Mu C."/>
            <person name="Tian Q."/>
            <person name="Mei H."/>
            <person name="Zhang T."/>
            <person name="Gao T."/>
            <person name="Zhang H."/>
        </authorList>
    </citation>
    <scope>NUCLEOTIDE SEQUENCE</scope>
    <source>
        <strain evidence="2">K16</strain>
    </source>
</reference>
<evidence type="ECO:0000313" key="2">
    <source>
        <dbReference type="EMBL" id="KAK4384357.1"/>
    </source>
</evidence>
<evidence type="ECO:0000313" key="3">
    <source>
        <dbReference type="Proteomes" id="UP001289374"/>
    </source>
</evidence>
<sequence length="148" mass="17091">MGFLIAALQLFGFPDIFIGWIEECVTTPMFSVCINGNPHGFFNGARGLRQGIRCPRSCSFWSWKQLQLMMQQLIDQNEVFSYHWRCKELRLFQLCFADDLLLFYKADVASVQVFRRGLDEFANLSGLHANHRRASSFYPGQHRKSGST</sequence>
<dbReference type="EMBL" id="JACGWL010000170">
    <property type="protein sequence ID" value="KAK4384357.1"/>
    <property type="molecule type" value="Genomic_DNA"/>
</dbReference>
<gene>
    <name evidence="2" type="ORF">Sango_3067800</name>
</gene>
<dbReference type="AlphaFoldDB" id="A0AAE1T9W9"/>
<dbReference type="PANTHER" id="PTHR33116">
    <property type="entry name" value="REVERSE TRANSCRIPTASE ZINC-BINDING DOMAIN-CONTAINING PROTEIN-RELATED-RELATED"/>
    <property type="match status" value="1"/>
</dbReference>
<reference evidence="2" key="1">
    <citation type="submission" date="2020-06" db="EMBL/GenBank/DDBJ databases">
        <authorList>
            <person name="Li T."/>
            <person name="Hu X."/>
            <person name="Zhang T."/>
            <person name="Song X."/>
            <person name="Zhang H."/>
            <person name="Dai N."/>
            <person name="Sheng W."/>
            <person name="Hou X."/>
            <person name="Wei L."/>
        </authorList>
    </citation>
    <scope>NUCLEOTIDE SEQUENCE</scope>
    <source>
        <strain evidence="2">K16</strain>
        <tissue evidence="2">Leaf</tissue>
    </source>
</reference>
<protein>
    <recommendedName>
        <fullName evidence="4">Reverse transcriptase domain-containing protein</fullName>
    </recommendedName>
</protein>
<keyword evidence="1" id="KW-0732">Signal</keyword>
<dbReference type="PANTHER" id="PTHR33116:SF80">
    <property type="entry name" value="REVERSE TRANSCRIPTASE ZINC-BINDING DOMAIN-CONTAINING PROTEIN"/>
    <property type="match status" value="1"/>
</dbReference>
<evidence type="ECO:0008006" key="4">
    <source>
        <dbReference type="Google" id="ProtNLM"/>
    </source>
</evidence>
<keyword evidence="3" id="KW-1185">Reference proteome</keyword>
<dbReference type="Proteomes" id="UP001289374">
    <property type="component" value="Unassembled WGS sequence"/>
</dbReference>
<accession>A0AAE1T9W9</accession>
<proteinExistence type="predicted"/>
<evidence type="ECO:0000256" key="1">
    <source>
        <dbReference type="SAM" id="SignalP"/>
    </source>
</evidence>